<comment type="caution">
    <text evidence="5">The sequence shown here is derived from an EMBL/GenBank/DDBJ whole genome shotgun (WGS) entry which is preliminary data.</text>
</comment>
<gene>
    <name evidence="5" type="ORF">BN53_02840</name>
</gene>
<dbReference type="Pfam" id="PF01832">
    <property type="entry name" value="Glucosaminidase"/>
    <property type="match status" value="1"/>
</dbReference>
<keyword evidence="3" id="KW-0732">Signal</keyword>
<dbReference type="InterPro" id="IPR002901">
    <property type="entry name" value="MGlyc_endo_b_GlcNAc-like_dom"/>
</dbReference>
<feature type="signal peptide" evidence="3">
    <location>
        <begin position="1"/>
        <end position="26"/>
    </location>
</feature>
<dbReference type="Pfam" id="PF03217">
    <property type="entry name" value="SlpA"/>
    <property type="match status" value="2"/>
</dbReference>
<keyword evidence="6" id="KW-1185">Reference proteome</keyword>
<dbReference type="STRING" id="1423790.BN53_02840"/>
<protein>
    <submittedName>
        <fullName evidence="5">N-acetylmuramoyl-L-alanine amidase</fullName>
        <ecNumber evidence="5">3.5.1.28</ecNumber>
    </submittedName>
</protein>
<evidence type="ECO:0000313" key="5">
    <source>
        <dbReference type="EMBL" id="CCI85033.1"/>
    </source>
</evidence>
<name>I7LDL8_9LACO</name>
<accession>I7LDL8</accession>
<reference evidence="5 6" key="1">
    <citation type="submission" date="2012-06" db="EMBL/GenBank/DDBJ databases">
        <title>Draft Genome Sequence of Lactobacillus pasteurii CRBIP 24.76T.</title>
        <authorList>
            <person name="Cousin S."/>
            <person name="Bouchier C."/>
            <person name="Loux V."/>
            <person name="Ma L."/>
            <person name="Creno S."/>
            <person name="Bizet C."/>
            <person name="Clermont D."/>
        </authorList>
    </citation>
    <scope>NUCLEOTIDE SEQUENCE [LARGE SCALE GENOMIC DNA]</scope>
    <source>
        <strain evidence="6">CRBIP 24.76T</strain>
    </source>
</reference>
<dbReference type="SMART" id="SM00047">
    <property type="entry name" value="LYZ2"/>
    <property type="match status" value="1"/>
</dbReference>
<dbReference type="PANTHER" id="PTHR33308">
    <property type="entry name" value="PEPTIDOGLYCAN HYDROLASE FLGJ"/>
    <property type="match status" value="1"/>
</dbReference>
<dbReference type="Gene3D" id="4.10.80.30">
    <property type="entry name" value="DNA polymerase, domain 6"/>
    <property type="match status" value="1"/>
</dbReference>
<evidence type="ECO:0000256" key="1">
    <source>
        <dbReference type="ARBA" id="ARBA00010266"/>
    </source>
</evidence>
<evidence type="ECO:0000259" key="4">
    <source>
        <dbReference type="SMART" id="SM00047"/>
    </source>
</evidence>
<dbReference type="EC" id="3.5.1.28" evidence="5"/>
<keyword evidence="2 5" id="KW-0378">Hydrolase</keyword>
<proteinExistence type="inferred from homology"/>
<evidence type="ECO:0000256" key="3">
    <source>
        <dbReference type="SAM" id="SignalP"/>
    </source>
</evidence>
<feature type="domain" description="Mannosyl-glycoprotein endo-beta-N-acetylglucosamidase-like" evidence="4">
    <location>
        <begin position="41"/>
        <end position="203"/>
    </location>
</feature>
<feature type="chain" id="PRO_5039002708" evidence="3">
    <location>
        <begin position="27"/>
        <end position="407"/>
    </location>
</feature>
<dbReference type="AlphaFoldDB" id="I7LDL8"/>
<dbReference type="Proteomes" id="UP000009311">
    <property type="component" value="Unassembled WGS sequence"/>
</dbReference>
<dbReference type="GO" id="GO:0008745">
    <property type="term" value="F:N-acetylmuramoyl-L-alanine amidase activity"/>
    <property type="evidence" value="ECO:0007669"/>
    <property type="project" value="UniProtKB-EC"/>
</dbReference>
<dbReference type="InterPro" id="IPR024968">
    <property type="entry name" value="SlpA_C_lactobacillus"/>
</dbReference>
<sequence>MNRKIFTGFATAAVLTSTAVPAVVHAKQAQAATTTSAGLGSVATTGDYQAQFIAEAARQAQKAAKTYGLYPSVMIAQAILESAWGQSTLATEANNLFGIKAGTDWTGATYTAKTREEDNSGKSYYITAAFRAYDSYEGSFDDNGKKLRLGVSWQPTRYQGAWLENAATYADATKSLTGTYATDHNYDTSLNLRIAQYNLTKYDPVISKATKTYTASQSASTYEWPTDHDISAKSGSIAKGNKVTVDKTITYYNGTKRMHIAGKGWVNSTVLTTESISQAPNTDTKDAKTNKMLMHNAYVYDGSGVRVKGVKTLKENTAIATYGTKTIKNKKYYKIGNNQYVAAGNIDGTMRPLTHNAYVYNGSGNRDNETVYKKGQMLATYGSSFEIMGKRYYRIGINQYVKVNNFK</sequence>
<dbReference type="PATRIC" id="fig|1423790.3.peg.824"/>
<evidence type="ECO:0000313" key="6">
    <source>
        <dbReference type="Proteomes" id="UP000009311"/>
    </source>
</evidence>
<organism evidence="5 6">
    <name type="scientific">Lactobacillus pasteurii DSM 23907 = CRBIP 24.76</name>
    <dbReference type="NCBI Taxonomy" id="1423790"/>
    <lineage>
        <taxon>Bacteria</taxon>
        <taxon>Bacillati</taxon>
        <taxon>Bacillota</taxon>
        <taxon>Bacilli</taxon>
        <taxon>Lactobacillales</taxon>
        <taxon>Lactobacillaceae</taxon>
        <taxon>Lactobacillus</taxon>
    </lineage>
</organism>
<dbReference type="Gene3D" id="1.10.530.10">
    <property type="match status" value="1"/>
</dbReference>
<dbReference type="GO" id="GO:0004040">
    <property type="term" value="F:amidase activity"/>
    <property type="evidence" value="ECO:0007669"/>
    <property type="project" value="InterPro"/>
</dbReference>
<dbReference type="PANTHER" id="PTHR33308:SF9">
    <property type="entry name" value="PEPTIDOGLYCAN HYDROLASE FLGJ"/>
    <property type="match status" value="1"/>
</dbReference>
<dbReference type="InterPro" id="IPR051056">
    <property type="entry name" value="Glycosyl_Hydrolase_73"/>
</dbReference>
<comment type="similarity">
    <text evidence="1">Belongs to the glycosyl hydrolase 73 family.</text>
</comment>
<evidence type="ECO:0000256" key="2">
    <source>
        <dbReference type="ARBA" id="ARBA00022801"/>
    </source>
</evidence>
<dbReference type="eggNOG" id="COG1705">
    <property type="taxonomic scope" value="Bacteria"/>
</dbReference>
<dbReference type="RefSeq" id="WP_009559583.1">
    <property type="nucleotide sequence ID" value="NZ_AYZN01000015.1"/>
</dbReference>
<dbReference type="OrthoDB" id="2155627at2"/>
<dbReference type="EMBL" id="CAKD01000016">
    <property type="protein sequence ID" value="CCI85033.1"/>
    <property type="molecule type" value="Genomic_DNA"/>
</dbReference>